<dbReference type="AlphaFoldDB" id="A0A385T0E3"/>
<dbReference type="InterPro" id="IPR036514">
    <property type="entry name" value="SGNH_hydro_sf"/>
</dbReference>
<dbReference type="OrthoDB" id="9816001at2"/>
<dbReference type="PANTHER" id="PTHR22901">
    <property type="entry name" value="SIALATE O-ACETYLESTERASE"/>
    <property type="match status" value="1"/>
</dbReference>
<dbReference type="Gene3D" id="2.60.40.10">
    <property type="entry name" value="Immunoglobulins"/>
    <property type="match status" value="1"/>
</dbReference>
<evidence type="ECO:0000259" key="3">
    <source>
        <dbReference type="Pfam" id="PF03629"/>
    </source>
</evidence>
<dbReference type="GO" id="GO:0005975">
    <property type="term" value="P:carbohydrate metabolic process"/>
    <property type="evidence" value="ECO:0007669"/>
    <property type="project" value="InterPro"/>
</dbReference>
<dbReference type="InterPro" id="IPR005181">
    <property type="entry name" value="SASA"/>
</dbReference>
<feature type="region of interest" description="Disordered" evidence="2">
    <location>
        <begin position="615"/>
        <end position="634"/>
    </location>
</feature>
<dbReference type="SUPFAM" id="SSF52266">
    <property type="entry name" value="SGNH hydrolase"/>
    <property type="match status" value="1"/>
</dbReference>
<evidence type="ECO:0000256" key="2">
    <source>
        <dbReference type="SAM" id="MobiDB-lite"/>
    </source>
</evidence>
<proteinExistence type="predicted"/>
<dbReference type="Gene3D" id="3.40.50.1110">
    <property type="entry name" value="SGNH hydrolase"/>
    <property type="match status" value="1"/>
</dbReference>
<organism evidence="4 5">
    <name type="scientific">Chryseolinea soli</name>
    <dbReference type="NCBI Taxonomy" id="2321403"/>
    <lineage>
        <taxon>Bacteria</taxon>
        <taxon>Pseudomonadati</taxon>
        <taxon>Bacteroidota</taxon>
        <taxon>Cytophagia</taxon>
        <taxon>Cytophagales</taxon>
        <taxon>Fulvivirgaceae</taxon>
        <taxon>Chryseolinea</taxon>
    </lineage>
</organism>
<dbReference type="GO" id="GO:0001681">
    <property type="term" value="F:sialate O-acetylesterase activity"/>
    <property type="evidence" value="ECO:0007669"/>
    <property type="project" value="InterPro"/>
</dbReference>
<name>A0A385T0E3_9BACT</name>
<keyword evidence="1" id="KW-0378">Hydrolase</keyword>
<evidence type="ECO:0000313" key="5">
    <source>
        <dbReference type="Proteomes" id="UP000266183"/>
    </source>
</evidence>
<sequence>MCGLWALLASYPAIGQLRLPRLIGEGMVLQRDTELTLWGWAAGGEAVTVVFSGKKYPTKANADGKWTVKLPPQKTGGPFTMDILATDSITLKNILVGDVWLCSGQSNMVLPMERVKERYAKQIAEAGNPFIRQFLIPTTFDFAHPKDDVTGSWQAATPANVLSFSATAYFFARDLYEKYHMPIGLINASVGGSPAEAWLSGDALKAFPEYLQRTQKFQNAAYTDSIRQTEGAMVKAWYGALRKKDEGMKGVPWYAADLDVAAWPTLQIPGYWTDQGLKDVHGVVWFRKDIEVPASFAGKPAKLLLGRIVDSDSVYVNGTFVGTTGYQYPPRRYTLPDTILKAGKNTIVIRVINTSERGGFITDKPYTLSAGGETLDLKGAWHYKIGAVSDTLAPVTFFQYTPGGLFNGMIAPVTNFAIKGVIWYQGESNTMQAAKYHDVFSAVIADWRKQWKQGDFPFLYVQLANYVPVKSSEKGWPELREAQRKTLRVPNTGMAVTIDIGEWNDLHPLDKEDVGKRLARAAQHFAYHDKKVVYTGPTFLSMRTEGNKVILTFANTGTGLSSKGEALKHFTIAGADKNFVEAQAVIRGGEVVAWSDGVSHPVAVRYGWEDNPQGGNLFNKEGLPASPFRTDDTP</sequence>
<reference evidence="5" key="1">
    <citation type="submission" date="2018-09" db="EMBL/GenBank/DDBJ databases">
        <title>Chryseolinea sp. KIS68-18 isolated from soil.</title>
        <authorList>
            <person name="Weon H.-Y."/>
            <person name="Kwon S.-W."/>
            <person name="Lee S.A."/>
        </authorList>
    </citation>
    <scope>NUCLEOTIDE SEQUENCE [LARGE SCALE GENOMIC DNA]</scope>
    <source>
        <strain evidence="5">KIS68-18</strain>
    </source>
</reference>
<feature type="domain" description="Sialate O-acetylesterase" evidence="3">
    <location>
        <begin position="97"/>
        <end position="220"/>
    </location>
</feature>
<dbReference type="Gene3D" id="2.60.120.260">
    <property type="entry name" value="Galactose-binding domain-like"/>
    <property type="match status" value="1"/>
</dbReference>
<dbReference type="PANTHER" id="PTHR22901:SF0">
    <property type="entry name" value="SIALATE O-ACETYLESTERASE"/>
    <property type="match status" value="1"/>
</dbReference>
<keyword evidence="5" id="KW-1185">Reference proteome</keyword>
<feature type="domain" description="Sialate O-acetylesterase" evidence="3">
    <location>
        <begin position="413"/>
        <end position="522"/>
    </location>
</feature>
<dbReference type="KEGG" id="chk:D4L85_15355"/>
<dbReference type="InterPro" id="IPR013783">
    <property type="entry name" value="Ig-like_fold"/>
</dbReference>
<dbReference type="Pfam" id="PF03629">
    <property type="entry name" value="SASA"/>
    <property type="match status" value="2"/>
</dbReference>
<dbReference type="GO" id="GO:0004553">
    <property type="term" value="F:hydrolase activity, hydrolyzing O-glycosyl compounds"/>
    <property type="evidence" value="ECO:0007669"/>
    <property type="project" value="InterPro"/>
</dbReference>
<dbReference type="Proteomes" id="UP000266183">
    <property type="component" value="Chromosome"/>
</dbReference>
<dbReference type="InterPro" id="IPR008979">
    <property type="entry name" value="Galactose-bd-like_sf"/>
</dbReference>
<gene>
    <name evidence="4" type="ORF">D4L85_15355</name>
</gene>
<evidence type="ECO:0000313" key="4">
    <source>
        <dbReference type="EMBL" id="AYB35570.1"/>
    </source>
</evidence>
<dbReference type="EMBL" id="CP032382">
    <property type="protein sequence ID" value="AYB35570.1"/>
    <property type="molecule type" value="Genomic_DNA"/>
</dbReference>
<dbReference type="SUPFAM" id="SSF49785">
    <property type="entry name" value="Galactose-binding domain-like"/>
    <property type="match status" value="1"/>
</dbReference>
<dbReference type="InterPro" id="IPR039329">
    <property type="entry name" value="SIAE"/>
</dbReference>
<protein>
    <submittedName>
        <fullName evidence="4">Sialate O-acetylesterase</fullName>
    </submittedName>
</protein>
<accession>A0A385T0E3</accession>
<evidence type="ECO:0000256" key="1">
    <source>
        <dbReference type="ARBA" id="ARBA00022801"/>
    </source>
</evidence>